<dbReference type="Gene3D" id="3.30.450.90">
    <property type="match status" value="1"/>
</dbReference>
<keyword evidence="3" id="KW-0067">ATP-binding</keyword>
<evidence type="ECO:0000313" key="6">
    <source>
        <dbReference type="Proteomes" id="UP000034190"/>
    </source>
</evidence>
<dbReference type="InterPro" id="IPR007831">
    <property type="entry name" value="T2SS_GspE_N"/>
</dbReference>
<dbReference type="Pfam" id="PF05157">
    <property type="entry name" value="MshEN"/>
    <property type="match status" value="1"/>
</dbReference>
<evidence type="ECO:0000313" key="5">
    <source>
        <dbReference type="EMBL" id="KKR91726.1"/>
    </source>
</evidence>
<dbReference type="SUPFAM" id="SSF160246">
    <property type="entry name" value="EspE N-terminal domain-like"/>
    <property type="match status" value="1"/>
</dbReference>
<dbReference type="InterPro" id="IPR037257">
    <property type="entry name" value="T2SS_E_N_sf"/>
</dbReference>
<sequence>MILCYNKNNYYYRFLPAGRQVANFLLHHPMLSNEQLKKILQAADIMSPPEFDKFLKEAEKYGKNMENYLIEKKIITSGSLYENAANYFKVPFINLKEQTIRKDILLNIPEPIASTQQIIAFAADNKEIKIACLDPENIEIFEFIKKKTNLEPKIYLTAPESFAEALKQYHKNLKAEFEELANENLNPNETDLKKLAENLPIVRIVDTFLEYAIFEGASDIHIEPEEKDILARYRIDGILKTVMTLPKNVQPGIVARIKILANLKVDEHRLPQDGRFKVNAKDYKVSFRVSIIPTFDGEKIVMRLLNEKAQVLTLEQLGLQPSALETIKRNISKPHGMTLVTGPTGSGKTTTLYTIMNILNTPEVNIITIEDPIEYRMPHVNQSQVNPKIGYTFASGLRAFLRQDPNIIMVGEIRDQETAEIAIHAAMTGHLVLSSLHTNDAVTTLPRLSDMGVPAFLVASTTNLIIAQRLVRKICPNCIQSYKLDKEIVGELKKQLDLENILQTMEKRKIIVDAKRGIESLLFYRGKGCKQCSNSGYKGRMGIYETLEVTDEMSELILRKASPSELNKQAEKQGMLTIIEDGFIKAKNGITTIEEIMRVTKE</sequence>
<comment type="caution">
    <text evidence="5">The sequence shown here is derived from an EMBL/GenBank/DDBJ whole genome shotgun (WGS) entry which is preliminary data.</text>
</comment>
<gene>
    <name evidence="5" type="ORF">UU43_C0002G0035</name>
</gene>
<dbReference type="PANTHER" id="PTHR30258">
    <property type="entry name" value="TYPE II SECRETION SYSTEM PROTEIN GSPE-RELATED"/>
    <property type="match status" value="1"/>
</dbReference>
<dbReference type="InterPro" id="IPR027417">
    <property type="entry name" value="P-loop_NTPase"/>
</dbReference>
<comment type="similarity">
    <text evidence="1">Belongs to the GSP E family.</text>
</comment>
<dbReference type="Gene3D" id="3.30.300.160">
    <property type="entry name" value="Type II secretion system, protein E, N-terminal domain"/>
    <property type="match status" value="1"/>
</dbReference>
<dbReference type="GO" id="GO:0005524">
    <property type="term" value="F:ATP binding"/>
    <property type="evidence" value="ECO:0007669"/>
    <property type="project" value="UniProtKB-KW"/>
</dbReference>
<dbReference type="FunFam" id="3.40.50.300:FF:000398">
    <property type="entry name" value="Type IV pilus assembly ATPase PilB"/>
    <property type="match status" value="1"/>
</dbReference>
<evidence type="ECO:0000256" key="2">
    <source>
        <dbReference type="ARBA" id="ARBA00022741"/>
    </source>
</evidence>
<dbReference type="GO" id="GO:0005886">
    <property type="term" value="C:plasma membrane"/>
    <property type="evidence" value="ECO:0007669"/>
    <property type="project" value="TreeGrafter"/>
</dbReference>
<protein>
    <submittedName>
        <fullName evidence="5">Type II secretion system protein E</fullName>
    </submittedName>
</protein>
<evidence type="ECO:0000256" key="3">
    <source>
        <dbReference type="ARBA" id="ARBA00022840"/>
    </source>
</evidence>
<dbReference type="SUPFAM" id="SSF52540">
    <property type="entry name" value="P-loop containing nucleoside triphosphate hydrolases"/>
    <property type="match status" value="1"/>
</dbReference>
<dbReference type="InterPro" id="IPR001482">
    <property type="entry name" value="T2SS/T4SS_dom"/>
</dbReference>
<name>A0A0G0UW35_9BACT</name>
<evidence type="ECO:0000256" key="1">
    <source>
        <dbReference type="ARBA" id="ARBA00006611"/>
    </source>
</evidence>
<feature type="domain" description="AAA+ ATPase" evidence="4">
    <location>
        <begin position="334"/>
        <end position="457"/>
    </location>
</feature>
<dbReference type="PANTHER" id="PTHR30258:SF1">
    <property type="entry name" value="PROTEIN TRANSPORT PROTEIN HOFB HOMOLOG"/>
    <property type="match status" value="1"/>
</dbReference>
<dbReference type="CDD" id="cd01129">
    <property type="entry name" value="PulE-GspE-like"/>
    <property type="match status" value="1"/>
</dbReference>
<accession>A0A0G0UW35</accession>
<dbReference type="EMBL" id="LCAP01000002">
    <property type="protein sequence ID" value="KKR91726.1"/>
    <property type="molecule type" value="Genomic_DNA"/>
</dbReference>
<dbReference type="SMART" id="SM00382">
    <property type="entry name" value="AAA"/>
    <property type="match status" value="1"/>
</dbReference>
<dbReference type="AlphaFoldDB" id="A0A0G0UW35"/>
<proteinExistence type="inferred from homology"/>
<evidence type="ECO:0000259" key="4">
    <source>
        <dbReference type="SMART" id="SM00382"/>
    </source>
</evidence>
<organism evidence="5 6">
    <name type="scientific">Candidatus Falkowbacteria bacterium GW2011_GWA2_41_14</name>
    <dbReference type="NCBI Taxonomy" id="1618635"/>
    <lineage>
        <taxon>Bacteria</taxon>
        <taxon>Candidatus Falkowiibacteriota</taxon>
    </lineage>
</organism>
<keyword evidence="2" id="KW-0547">Nucleotide-binding</keyword>
<dbReference type="GO" id="GO:0016887">
    <property type="term" value="F:ATP hydrolysis activity"/>
    <property type="evidence" value="ECO:0007669"/>
    <property type="project" value="TreeGrafter"/>
</dbReference>
<dbReference type="Proteomes" id="UP000034190">
    <property type="component" value="Unassembled WGS sequence"/>
</dbReference>
<dbReference type="PATRIC" id="fig|1618635.3.peg.193"/>
<dbReference type="InterPro" id="IPR003593">
    <property type="entry name" value="AAA+_ATPase"/>
</dbReference>
<dbReference type="Pfam" id="PF00437">
    <property type="entry name" value="T2SSE"/>
    <property type="match status" value="1"/>
</dbReference>
<reference evidence="5 6" key="1">
    <citation type="journal article" date="2015" name="Nature">
        <title>rRNA introns, odd ribosomes, and small enigmatic genomes across a large radiation of phyla.</title>
        <authorList>
            <person name="Brown C.T."/>
            <person name="Hug L.A."/>
            <person name="Thomas B.C."/>
            <person name="Sharon I."/>
            <person name="Castelle C.J."/>
            <person name="Singh A."/>
            <person name="Wilkins M.J."/>
            <person name="Williams K.H."/>
            <person name="Banfield J.F."/>
        </authorList>
    </citation>
    <scope>NUCLEOTIDE SEQUENCE [LARGE SCALE GENOMIC DNA]</scope>
</reference>
<dbReference type="Gene3D" id="3.40.50.300">
    <property type="entry name" value="P-loop containing nucleotide triphosphate hydrolases"/>
    <property type="match status" value="1"/>
</dbReference>